<dbReference type="Proteomes" id="UP001365542">
    <property type="component" value="Unassembled WGS sequence"/>
</dbReference>
<accession>A0AAV9X3Y9</accession>
<gene>
    <name evidence="1" type="ORF">TWF694_002667</name>
</gene>
<comment type="caution">
    <text evidence="1">The sequence shown here is derived from an EMBL/GenBank/DDBJ whole genome shotgun (WGS) entry which is preliminary data.</text>
</comment>
<reference evidence="1 2" key="1">
    <citation type="submission" date="2019-10" db="EMBL/GenBank/DDBJ databases">
        <authorList>
            <person name="Palmer J.M."/>
        </authorList>
    </citation>
    <scope>NUCLEOTIDE SEQUENCE [LARGE SCALE GENOMIC DNA]</scope>
    <source>
        <strain evidence="1 2">TWF694</strain>
    </source>
</reference>
<keyword evidence="2" id="KW-1185">Reference proteome</keyword>
<protein>
    <submittedName>
        <fullName evidence="1">Uncharacterized protein</fullName>
    </submittedName>
</protein>
<name>A0AAV9X3Y9_9PEZI</name>
<dbReference type="AlphaFoldDB" id="A0AAV9X3Y9"/>
<dbReference type="EMBL" id="JAVHJO010000011">
    <property type="protein sequence ID" value="KAK6533736.1"/>
    <property type="molecule type" value="Genomic_DNA"/>
</dbReference>
<sequence>MLRCNGSNKKSQAEKKVSLCVARCALIGADGNLTATHPDFKILTFKPHPSSPSSLTILLTDTQLLESSLPDTS</sequence>
<evidence type="ECO:0000313" key="1">
    <source>
        <dbReference type="EMBL" id="KAK6533736.1"/>
    </source>
</evidence>
<organism evidence="1 2">
    <name type="scientific">Orbilia ellipsospora</name>
    <dbReference type="NCBI Taxonomy" id="2528407"/>
    <lineage>
        <taxon>Eukaryota</taxon>
        <taxon>Fungi</taxon>
        <taxon>Dikarya</taxon>
        <taxon>Ascomycota</taxon>
        <taxon>Pezizomycotina</taxon>
        <taxon>Orbiliomycetes</taxon>
        <taxon>Orbiliales</taxon>
        <taxon>Orbiliaceae</taxon>
        <taxon>Orbilia</taxon>
    </lineage>
</organism>
<evidence type="ECO:0000313" key="2">
    <source>
        <dbReference type="Proteomes" id="UP001365542"/>
    </source>
</evidence>
<proteinExistence type="predicted"/>